<dbReference type="STRING" id="190650.CC_3621"/>
<keyword evidence="4" id="KW-1185">Reference proteome</keyword>
<dbReference type="BioCyc" id="CAULO:CC3621-MONOMER"/>
<dbReference type="KEGG" id="ccr:CC_3621"/>
<keyword evidence="2" id="KW-0812">Transmembrane</keyword>
<proteinExistence type="inferred from homology"/>
<dbReference type="EMBL" id="AE005673">
    <property type="protein sequence ID" value="AAK25583.1"/>
    <property type="molecule type" value="Genomic_DNA"/>
</dbReference>
<dbReference type="Proteomes" id="UP000001816">
    <property type="component" value="Chromosome"/>
</dbReference>
<keyword evidence="2" id="KW-0472">Membrane</keyword>
<dbReference type="PIR" id="C87698">
    <property type="entry name" value="C87698"/>
</dbReference>
<dbReference type="PATRIC" id="fig|190650.5.peg.3624"/>
<organism evidence="3 4">
    <name type="scientific">Caulobacter vibrioides (strain ATCC 19089 / CIP 103742 / CB 15)</name>
    <name type="common">Caulobacter crescentus</name>
    <dbReference type="NCBI Taxonomy" id="190650"/>
    <lineage>
        <taxon>Bacteria</taxon>
        <taxon>Pseudomonadati</taxon>
        <taxon>Pseudomonadota</taxon>
        <taxon>Alphaproteobacteria</taxon>
        <taxon>Caulobacterales</taxon>
        <taxon>Caulobacteraceae</taxon>
        <taxon>Caulobacter</taxon>
    </lineage>
</organism>
<dbReference type="SMR" id="Q9A2E4"/>
<protein>
    <recommendedName>
        <fullName evidence="5">YggT family protein</fullName>
    </recommendedName>
</protein>
<dbReference type="PANTHER" id="PTHR33219">
    <property type="entry name" value="YLMG HOMOLOG PROTEIN 2, CHLOROPLASTIC"/>
    <property type="match status" value="1"/>
</dbReference>
<dbReference type="Pfam" id="PF02325">
    <property type="entry name" value="CCB3_YggT"/>
    <property type="match status" value="1"/>
</dbReference>
<dbReference type="eggNOG" id="COG0762">
    <property type="taxonomic scope" value="Bacteria"/>
</dbReference>
<dbReference type="DNASU" id="943717"/>
<evidence type="ECO:0000256" key="2">
    <source>
        <dbReference type="SAM" id="Phobius"/>
    </source>
</evidence>
<dbReference type="InterPro" id="IPR003425">
    <property type="entry name" value="CCB3/YggT"/>
</dbReference>
<evidence type="ECO:0000313" key="3">
    <source>
        <dbReference type="EMBL" id="AAK25583.1"/>
    </source>
</evidence>
<keyword evidence="2" id="KW-1133">Transmembrane helix</keyword>
<accession>Q9A2E4</accession>
<comment type="similarity">
    <text evidence="1">Belongs to the YggT family.</text>
</comment>
<dbReference type="PANTHER" id="PTHR33219:SF14">
    <property type="entry name" value="PROTEIN COFACTOR ASSEMBLY OF COMPLEX C SUBUNIT B CCB3, CHLOROPLASTIC-RELATED"/>
    <property type="match status" value="1"/>
</dbReference>
<sequence>MLASARVARQEAESPDGKPMTAIIQFVFFILGGLLSLLWWAIVISAILSWLVAFDVINRRNTAVYQVLDFLDRVTGPVLRPFQRLIPSLGGVDISPIVVLLIISGVQNYLLPALQGTLIALLG</sequence>
<feature type="transmembrane region" description="Helical" evidence="2">
    <location>
        <begin position="23"/>
        <end position="52"/>
    </location>
</feature>
<dbReference type="GO" id="GO:0016020">
    <property type="term" value="C:membrane"/>
    <property type="evidence" value="ECO:0007669"/>
    <property type="project" value="InterPro"/>
</dbReference>
<evidence type="ECO:0000256" key="1">
    <source>
        <dbReference type="ARBA" id="ARBA00010894"/>
    </source>
</evidence>
<dbReference type="EnsemblBacteria" id="AAK25583">
    <property type="protein sequence ID" value="AAK25583"/>
    <property type="gene ID" value="CC_3621"/>
</dbReference>
<name>Q9A2E4_CAUVC</name>
<evidence type="ECO:0000313" key="4">
    <source>
        <dbReference type="Proteomes" id="UP000001816"/>
    </source>
</evidence>
<reference evidence="3 4" key="1">
    <citation type="journal article" date="2001" name="Proc. Natl. Acad. Sci. U.S.A.">
        <title>Complete genome sequence of Caulobacter crescentus.</title>
        <authorList>
            <person name="Nierman W.C."/>
            <person name="Feldblyum T.V."/>
            <person name="Laub M.T."/>
            <person name="Paulsen I.T."/>
            <person name="Nelson K.E."/>
            <person name="Eisen J.A."/>
            <person name="Heidelberg J.F."/>
            <person name="Alley M.R."/>
            <person name="Ohta N."/>
            <person name="Maddock J.R."/>
            <person name="Potocka I."/>
            <person name="Nelson W.C."/>
            <person name="Newton A."/>
            <person name="Stephens C."/>
            <person name="Phadke N.D."/>
            <person name="Ely B."/>
            <person name="DeBoy R.T."/>
            <person name="Dodson R.J."/>
            <person name="Durkin A.S."/>
            <person name="Gwinn M.L."/>
            <person name="Haft D.H."/>
            <person name="Kolonay J.F."/>
            <person name="Smit J."/>
            <person name="Craven M.B."/>
            <person name="Khouri H."/>
            <person name="Shetty J."/>
            <person name="Berry K."/>
            <person name="Utterback T."/>
            <person name="Tran K."/>
            <person name="Wolf A."/>
            <person name="Vamathevan J."/>
            <person name="Ermolaeva M."/>
            <person name="White O."/>
            <person name="Salzberg S.L."/>
            <person name="Venter J.C."/>
            <person name="Shapiro L."/>
            <person name="Fraser C.M."/>
        </authorList>
    </citation>
    <scope>NUCLEOTIDE SEQUENCE [LARGE SCALE GENOMIC DNA]</scope>
    <source>
        <strain evidence="4">ATCC 19089 / CB15</strain>
    </source>
</reference>
<evidence type="ECO:0008006" key="5">
    <source>
        <dbReference type="Google" id="ProtNLM"/>
    </source>
</evidence>
<dbReference type="AlphaFoldDB" id="Q9A2E4"/>
<gene>
    <name evidence="3" type="ordered locus">CC_3621</name>
</gene>
<dbReference type="HOGENOM" id="CLU_136788_0_1_5"/>